<protein>
    <recommendedName>
        <fullName evidence="4">Gluconate 2-dehydrogenase subunit 3-like protein</fullName>
    </recommendedName>
</protein>
<evidence type="ECO:0008006" key="4">
    <source>
        <dbReference type="Google" id="ProtNLM"/>
    </source>
</evidence>
<keyword evidence="1" id="KW-0732">Signal</keyword>
<evidence type="ECO:0000313" key="2">
    <source>
        <dbReference type="EMBL" id="QLH15703.1"/>
    </source>
</evidence>
<accession>A0A7H9BX04</accession>
<dbReference type="EMBL" id="CP058690">
    <property type="protein sequence ID" value="QLH15703.1"/>
    <property type="molecule type" value="Genomic_DNA"/>
</dbReference>
<feature type="chain" id="PRO_5028993413" description="Gluconate 2-dehydrogenase subunit 3-like protein" evidence="1">
    <location>
        <begin position="23"/>
        <end position="180"/>
    </location>
</feature>
<dbReference type="AlphaFoldDB" id="A0A7H9BX04"/>
<organism evidence="2 3">
    <name type="scientific">Paracoccus pantotrophus</name>
    <name type="common">Thiosphaera pantotropha</name>
    <dbReference type="NCBI Taxonomy" id="82367"/>
    <lineage>
        <taxon>Bacteria</taxon>
        <taxon>Pseudomonadati</taxon>
        <taxon>Pseudomonadota</taxon>
        <taxon>Alphaproteobacteria</taxon>
        <taxon>Rhodobacterales</taxon>
        <taxon>Paracoccaceae</taxon>
        <taxon>Paracoccus</taxon>
    </lineage>
</organism>
<proteinExistence type="predicted"/>
<gene>
    <name evidence="2" type="ORF">HYQ43_16210</name>
</gene>
<name>A0A7H9BX04_PARPN</name>
<reference evidence="2 3" key="1">
    <citation type="submission" date="2020-07" db="EMBL/GenBank/DDBJ databases">
        <title>The complete genome of Paracoccus pantotrophus ACCC 10489.</title>
        <authorList>
            <person name="Si Y."/>
        </authorList>
    </citation>
    <scope>NUCLEOTIDE SEQUENCE [LARGE SCALE GENOMIC DNA]</scope>
    <source>
        <strain evidence="2 3">ACCC10489</strain>
    </source>
</reference>
<dbReference type="RefSeq" id="WP_155984387.1">
    <property type="nucleotide sequence ID" value="NZ_CP058690.1"/>
</dbReference>
<evidence type="ECO:0000256" key="1">
    <source>
        <dbReference type="SAM" id="SignalP"/>
    </source>
</evidence>
<feature type="signal peptide" evidence="1">
    <location>
        <begin position="1"/>
        <end position="22"/>
    </location>
</feature>
<dbReference type="Proteomes" id="UP000509322">
    <property type="component" value="Chromosome 2"/>
</dbReference>
<evidence type="ECO:0000313" key="3">
    <source>
        <dbReference type="Proteomes" id="UP000509322"/>
    </source>
</evidence>
<sequence>MKTVMRRLLFSVLLVLTPHLHAFGQDFSVDPQDAIAQSVGLAQETLSNPLMLEGLQAVVSRYNRARVELSPAGYESEEWLAVQLRVIFDEVNRKTSFLDEVTPLPEEDVIEMLVAFSNNREAFYSFYSDIQGDFGFEKISPDQMLLYLSTYAVVANTADSGLWDALSAFTGVWPLCFWQG</sequence>